<feature type="compositionally biased region" description="Pro residues" evidence="1">
    <location>
        <begin position="138"/>
        <end position="159"/>
    </location>
</feature>
<reference evidence="2" key="1">
    <citation type="submission" date="2013-07" db="EMBL/GenBank/DDBJ databases">
        <authorList>
            <person name="McIlroy S."/>
        </authorList>
    </citation>
    <scope>NUCLEOTIDE SEQUENCE [LARGE SCALE GENOMIC DNA]</scope>
    <source>
        <strain evidence="2">Run_A_D11</strain>
    </source>
</reference>
<name>W6M7A1_9GAMM</name>
<evidence type="ECO:0000256" key="1">
    <source>
        <dbReference type="SAM" id="MobiDB-lite"/>
    </source>
</evidence>
<protein>
    <submittedName>
        <fullName evidence="2">Uncharacterized protein</fullName>
    </submittedName>
</protein>
<dbReference type="Proteomes" id="UP000035760">
    <property type="component" value="Unassembled WGS sequence"/>
</dbReference>
<dbReference type="STRING" id="1400863.BN873_310013"/>
<dbReference type="EMBL" id="CBTJ020000038">
    <property type="protein sequence ID" value="CDI02494.1"/>
    <property type="molecule type" value="Genomic_DNA"/>
</dbReference>
<organism evidence="2 3">
    <name type="scientific">Candidatus Competibacter denitrificans Run_A_D11</name>
    <dbReference type="NCBI Taxonomy" id="1400863"/>
    <lineage>
        <taxon>Bacteria</taxon>
        <taxon>Pseudomonadati</taxon>
        <taxon>Pseudomonadota</taxon>
        <taxon>Gammaproteobacteria</taxon>
        <taxon>Candidatus Competibacteraceae</taxon>
        <taxon>Candidatus Competibacter</taxon>
    </lineage>
</organism>
<feature type="region of interest" description="Disordered" evidence="1">
    <location>
        <begin position="113"/>
        <end position="159"/>
    </location>
</feature>
<reference evidence="2" key="2">
    <citation type="submission" date="2014-03" db="EMBL/GenBank/DDBJ databases">
        <title>Candidatus Competibacter-lineage genomes retrieved from metagenomes reveal functional metabolic diversity.</title>
        <authorList>
            <person name="McIlroy S.J."/>
            <person name="Albertsen M."/>
            <person name="Andresen E.K."/>
            <person name="Saunders A.M."/>
            <person name="Kristiansen R."/>
            <person name="Stokholm-Bjerregaard M."/>
            <person name="Nielsen K.L."/>
            <person name="Nielsen P.H."/>
        </authorList>
    </citation>
    <scope>NUCLEOTIDE SEQUENCE</scope>
    <source>
        <strain evidence="2">Run_A_D11</strain>
    </source>
</reference>
<gene>
    <name evidence="2" type="ORF">BN873_310013</name>
</gene>
<evidence type="ECO:0000313" key="2">
    <source>
        <dbReference type="EMBL" id="CDI02494.1"/>
    </source>
</evidence>
<sequence>MDLETTNYILRLQEAILSLQKESAAHARQSVEVWRALNQQLELARTQTMYYQELQAQLNLVLLFVTTKLSTTEQFAEFVGDIVEANEVCPDPAGKNSTYMAAKGLLEAGLNRYLPTGTSSPSSPKSRPDNVVLFPARPAHPLPTLPPQPESPDPTPQED</sequence>
<comment type="caution">
    <text evidence="2">The sequence shown here is derived from an EMBL/GenBank/DDBJ whole genome shotgun (WGS) entry which is preliminary data.</text>
</comment>
<accession>W6M7A1</accession>
<proteinExistence type="predicted"/>
<keyword evidence="3" id="KW-1185">Reference proteome</keyword>
<evidence type="ECO:0000313" key="3">
    <source>
        <dbReference type="Proteomes" id="UP000035760"/>
    </source>
</evidence>
<dbReference type="AlphaFoldDB" id="W6M7A1"/>